<evidence type="ECO:0000256" key="8">
    <source>
        <dbReference type="SAM" id="SignalP"/>
    </source>
</evidence>
<evidence type="ECO:0000256" key="4">
    <source>
        <dbReference type="ARBA" id="ARBA00022452"/>
    </source>
</evidence>
<dbReference type="NCBIfam" id="TIGR01844">
    <property type="entry name" value="type_I_sec_TolC"/>
    <property type="match status" value="1"/>
</dbReference>
<dbReference type="SUPFAM" id="SSF56954">
    <property type="entry name" value="Outer membrane efflux proteins (OEP)"/>
    <property type="match status" value="1"/>
</dbReference>
<dbReference type="PANTHER" id="PTHR30026">
    <property type="entry name" value="OUTER MEMBRANE PROTEIN TOLC"/>
    <property type="match status" value="1"/>
</dbReference>
<comment type="subcellular location">
    <subcellularLocation>
        <location evidence="1">Cell outer membrane</location>
    </subcellularLocation>
</comment>
<evidence type="ECO:0008006" key="11">
    <source>
        <dbReference type="Google" id="ProtNLM"/>
    </source>
</evidence>
<dbReference type="EMBL" id="ATHL01000034">
    <property type="protein sequence ID" value="EQB18709.1"/>
    <property type="molecule type" value="Genomic_DNA"/>
</dbReference>
<protein>
    <recommendedName>
        <fullName evidence="11">Type I secretion protein TolC</fullName>
    </recommendedName>
</protein>
<keyword evidence="6" id="KW-0472">Membrane</keyword>
<dbReference type="OrthoDB" id="7498903at2"/>
<dbReference type="AlphaFoldDB" id="T0J9S4"/>
<dbReference type="GO" id="GO:0015288">
    <property type="term" value="F:porin activity"/>
    <property type="evidence" value="ECO:0007669"/>
    <property type="project" value="TreeGrafter"/>
</dbReference>
<dbReference type="PANTHER" id="PTHR30026:SF22">
    <property type="entry name" value="OUTER MEMBRANE EFFLUX PROTEIN"/>
    <property type="match status" value="1"/>
</dbReference>
<evidence type="ECO:0000313" key="10">
    <source>
        <dbReference type="Proteomes" id="UP000015527"/>
    </source>
</evidence>
<proteinExistence type="inferred from homology"/>
<dbReference type="InterPro" id="IPR010130">
    <property type="entry name" value="T1SS_OMP_TolC"/>
</dbReference>
<comment type="similarity">
    <text evidence="2">Belongs to the outer membrane factor (OMF) (TC 1.B.17) family.</text>
</comment>
<keyword evidence="8" id="KW-0732">Signal</keyword>
<evidence type="ECO:0000256" key="3">
    <source>
        <dbReference type="ARBA" id="ARBA00022448"/>
    </source>
</evidence>
<dbReference type="Pfam" id="PF02321">
    <property type="entry name" value="OEP"/>
    <property type="match status" value="2"/>
</dbReference>
<evidence type="ECO:0000256" key="2">
    <source>
        <dbReference type="ARBA" id="ARBA00007613"/>
    </source>
</evidence>
<dbReference type="eggNOG" id="COG1538">
    <property type="taxonomic scope" value="Bacteria"/>
</dbReference>
<comment type="caution">
    <text evidence="9">The sequence shown here is derived from an EMBL/GenBank/DDBJ whole genome shotgun (WGS) entry which is preliminary data.</text>
</comment>
<dbReference type="InterPro" id="IPR051906">
    <property type="entry name" value="TolC-like"/>
</dbReference>
<name>T0J9S4_9SPHN</name>
<feature type="signal peptide" evidence="8">
    <location>
        <begin position="1"/>
        <end position="24"/>
    </location>
</feature>
<evidence type="ECO:0000256" key="1">
    <source>
        <dbReference type="ARBA" id="ARBA00004442"/>
    </source>
</evidence>
<keyword evidence="5" id="KW-0812">Transmembrane</keyword>
<evidence type="ECO:0000256" key="7">
    <source>
        <dbReference type="ARBA" id="ARBA00023237"/>
    </source>
</evidence>
<keyword evidence="10" id="KW-1185">Reference proteome</keyword>
<keyword evidence="4" id="KW-1134">Transmembrane beta strand</keyword>
<gene>
    <name evidence="9" type="ORF">L284_03870</name>
</gene>
<dbReference type="RefSeq" id="WP_021232739.1">
    <property type="nucleotide sequence ID" value="NZ_ATHL01000034.1"/>
</dbReference>
<reference evidence="9 10" key="1">
    <citation type="journal article" date="2013" name="Genome Announc.">
        <title>Genome Sequence of Novosphingobium lindaniclasticum LE124T, Isolated from a Hexachlorocyclohexane Dumpsite.</title>
        <authorList>
            <person name="Saxena A."/>
            <person name="Nayyar N."/>
            <person name="Sangwan N."/>
            <person name="Kumari R."/>
            <person name="Khurana J.P."/>
            <person name="Lal R."/>
        </authorList>
    </citation>
    <scope>NUCLEOTIDE SEQUENCE [LARGE SCALE GENOMIC DNA]</scope>
    <source>
        <strain evidence="9 10">LE124</strain>
    </source>
</reference>
<evidence type="ECO:0000256" key="6">
    <source>
        <dbReference type="ARBA" id="ARBA00023136"/>
    </source>
</evidence>
<accession>T0J9S4</accession>
<dbReference type="Proteomes" id="UP000015527">
    <property type="component" value="Unassembled WGS sequence"/>
</dbReference>
<feature type="chain" id="PRO_5004577989" description="Type I secretion protein TolC" evidence="8">
    <location>
        <begin position="25"/>
        <end position="501"/>
    </location>
</feature>
<dbReference type="GO" id="GO:0015562">
    <property type="term" value="F:efflux transmembrane transporter activity"/>
    <property type="evidence" value="ECO:0007669"/>
    <property type="project" value="InterPro"/>
</dbReference>
<dbReference type="PATRIC" id="fig|1096930.3.peg.761"/>
<evidence type="ECO:0000313" key="9">
    <source>
        <dbReference type="EMBL" id="EQB18709.1"/>
    </source>
</evidence>
<organism evidence="9 10">
    <name type="scientific">Novosphingobium lindaniclasticum LE124</name>
    <dbReference type="NCBI Taxonomy" id="1096930"/>
    <lineage>
        <taxon>Bacteria</taxon>
        <taxon>Pseudomonadati</taxon>
        <taxon>Pseudomonadota</taxon>
        <taxon>Alphaproteobacteria</taxon>
        <taxon>Sphingomonadales</taxon>
        <taxon>Sphingomonadaceae</taxon>
        <taxon>Novosphingobium</taxon>
    </lineage>
</organism>
<dbReference type="GO" id="GO:0009279">
    <property type="term" value="C:cell outer membrane"/>
    <property type="evidence" value="ECO:0007669"/>
    <property type="project" value="UniProtKB-SubCell"/>
</dbReference>
<keyword evidence="3" id="KW-0813">Transport</keyword>
<keyword evidence="7" id="KW-0998">Cell outer membrane</keyword>
<evidence type="ECO:0000256" key="5">
    <source>
        <dbReference type="ARBA" id="ARBA00022692"/>
    </source>
</evidence>
<sequence length="501" mass="54616">MSQWRRIRGGCLLTFVLVSSAGHAETLEDALTAAYRNNPSLEGARDLSRAADEGVVQTRGAYGPTLSLSAQHEYTDARIRGGLTSSQDEGFGTTAELALSQPLFTSGRLSAAVDAATANSLAVRAKLEEANQQMISDVVTAYVFLQRDIELYAVASEIYQLLLRQRDQTLSRYRLRDSTAPDVDQTLNRLELAAGRVISSRADVLVSAARYRNLVGRYPDSLSPLPALPHLPVLETLYAQAETYNPTLAASRFAETGSRAAVATARAEMMPQVSGYASALRAPITPYQNRYRQESVSVGVRMNMPLYTGGQMSSALRAAKDRNLADQQFVEQARREMRERLAADWSRLEAIGGSLPRFDAAVAAAERALDGVERQETAGIRTLRDVLDVTNDLLSARTAAVQARSDAYALHVAVLRDAGILRIDMFSRDRADDPNMRPRGQSKAAGLPLRPLLEPLDRLAQTASVPKARVQLEYALEFEGLKGKEVPLQPVSNGPLTESAQ</sequence>
<dbReference type="Gene3D" id="1.20.1600.10">
    <property type="entry name" value="Outer membrane efflux proteins (OEP)"/>
    <property type="match status" value="1"/>
</dbReference>
<dbReference type="InterPro" id="IPR003423">
    <property type="entry name" value="OMP_efflux"/>
</dbReference>
<dbReference type="GO" id="GO:1990281">
    <property type="term" value="C:efflux pump complex"/>
    <property type="evidence" value="ECO:0007669"/>
    <property type="project" value="TreeGrafter"/>
</dbReference>